<evidence type="ECO:0000256" key="1">
    <source>
        <dbReference type="SAM" id="SignalP"/>
    </source>
</evidence>
<dbReference type="OMA" id="SCICCMT"/>
<dbReference type="IntAct" id="Q9XWU9">
    <property type="interactions" value="1"/>
</dbReference>
<dbReference type="PaxDb" id="6239-Y37D8A.19"/>
<dbReference type="EMBL" id="BX284603">
    <property type="protein sequence ID" value="CAA21542.1"/>
    <property type="molecule type" value="Genomic_DNA"/>
</dbReference>
<dbReference type="WormBase" id="Y37D8A.19">
    <property type="protein sequence ID" value="CE20223"/>
    <property type="gene ID" value="WBGene00012557"/>
</dbReference>
<dbReference type="OrthoDB" id="5842990at2759"/>
<dbReference type="AGR" id="WB:WBGene00012557"/>
<evidence type="ECO:0007829" key="5">
    <source>
        <dbReference type="PeptideAtlas" id="Q9XWU9"/>
    </source>
</evidence>
<evidence type="ECO:0000313" key="2">
    <source>
        <dbReference type="EMBL" id="CAA21542.1"/>
    </source>
</evidence>
<evidence type="ECO:0000313" key="4">
    <source>
        <dbReference type="WormBase" id="Y37D8A.19"/>
    </source>
</evidence>
<dbReference type="STRING" id="6239.Y37D8A.19.1"/>
<dbReference type="AlphaFoldDB" id="Q9XWU9"/>
<name>Q9XWU9_CAEEL</name>
<keyword evidence="1" id="KW-0732">Signal</keyword>
<dbReference type="Proteomes" id="UP000001940">
    <property type="component" value="Chromosome III"/>
</dbReference>
<dbReference type="PeptideAtlas" id="Q9XWU9"/>
<feature type="signal peptide" evidence="1">
    <location>
        <begin position="1"/>
        <end position="16"/>
    </location>
</feature>
<dbReference type="CTD" id="176711"/>
<proteinExistence type="evidence at protein level"/>
<gene>
    <name evidence="2" type="ORF">CELE_Y37D8A.19</name>
    <name evidence="2 4" type="ORF">Y37D8A.19</name>
</gene>
<dbReference type="InParanoid" id="Q9XWU9"/>
<dbReference type="FunCoup" id="Q9XWU9">
    <property type="interactions" value="1"/>
</dbReference>
<dbReference type="GeneID" id="176711"/>
<organism evidence="2 3">
    <name type="scientific">Caenorhabditis elegans</name>
    <dbReference type="NCBI Taxonomy" id="6239"/>
    <lineage>
        <taxon>Eukaryota</taxon>
        <taxon>Metazoa</taxon>
        <taxon>Ecdysozoa</taxon>
        <taxon>Nematoda</taxon>
        <taxon>Chromadorea</taxon>
        <taxon>Rhabditida</taxon>
        <taxon>Rhabditina</taxon>
        <taxon>Rhabditomorpha</taxon>
        <taxon>Rhabditoidea</taxon>
        <taxon>Rhabditidae</taxon>
        <taxon>Peloderinae</taxon>
        <taxon>Caenorhabditis</taxon>
    </lineage>
</organism>
<accession>Q9XWU9</accession>
<feature type="chain" id="PRO_5004337804" evidence="1">
    <location>
        <begin position="17"/>
        <end position="101"/>
    </location>
</feature>
<evidence type="ECO:0000313" key="3">
    <source>
        <dbReference type="Proteomes" id="UP000001940"/>
    </source>
</evidence>
<dbReference type="Bgee" id="WBGene00012557">
    <property type="expression patterns" value="Expressed in adult organism and 4 other cell types or tissues"/>
</dbReference>
<dbReference type="PIR" id="T26641">
    <property type="entry name" value="T26641"/>
</dbReference>
<sequence>MKLLIVFFAVISVAAGQSIIWNNNNANRFPSCFACSTAAGFVANIDGQSTNARCTDAASNPAERCPGCCASVALAAGLSADRASGFPSTNGRSCVCCVRSC</sequence>
<keyword evidence="5" id="KW-1267">Proteomics identification</keyword>
<protein>
    <submittedName>
        <fullName evidence="2">Secreted protein</fullName>
    </submittedName>
</protein>
<dbReference type="KEGG" id="cel:CELE_Y37D8A.19"/>
<keyword evidence="3" id="KW-1185">Reference proteome</keyword>
<dbReference type="HOGENOM" id="CLU_169886_0_0_1"/>
<dbReference type="PANTHER" id="PTHR37959:SF1">
    <property type="entry name" value="SECRETED PROTEIN"/>
    <property type="match status" value="1"/>
</dbReference>
<dbReference type="PANTHER" id="PTHR37959">
    <property type="entry name" value="PROTEIN CBG15758"/>
    <property type="match status" value="1"/>
</dbReference>
<dbReference type="RefSeq" id="NP_499687.1">
    <property type="nucleotide sequence ID" value="NM_067286.6"/>
</dbReference>
<dbReference type="UCSC" id="Y37D8A.19">
    <property type="organism name" value="c. elegans"/>
</dbReference>
<dbReference type="eggNOG" id="ENOG502TK6Q">
    <property type="taxonomic scope" value="Eukaryota"/>
</dbReference>
<reference evidence="2 3" key="1">
    <citation type="journal article" date="1998" name="Science">
        <title>Genome sequence of the nematode C. elegans: a platform for investigating biology.</title>
        <authorList>
            <consortium name="The C. elegans sequencing consortium"/>
            <person name="Sulson J.E."/>
            <person name="Waterston R."/>
        </authorList>
    </citation>
    <scope>NUCLEOTIDE SEQUENCE [LARGE SCALE GENOMIC DNA]</scope>
    <source>
        <strain evidence="2 3">Bristol N2</strain>
    </source>
</reference>